<protein>
    <submittedName>
        <fullName evidence="1">Uncharacterized protein</fullName>
    </submittedName>
</protein>
<accession>A0A497EP21</accession>
<proteinExistence type="predicted"/>
<organism evidence="1 2">
    <name type="scientific">Thermoproteota archaeon</name>
    <dbReference type="NCBI Taxonomy" id="2056631"/>
    <lineage>
        <taxon>Archaea</taxon>
        <taxon>Thermoproteota</taxon>
    </lineage>
</organism>
<sequence length="124" mass="14173">MNKKISSQFLEKEQDWIAELYFNDKHALLNLLKLADYNGTTPIDKNLAYLLLQQVMRSSFSDEYALVGRSSLYALDVLERLNVESLKHLESVYAIGNYSIASFSYPYNGSNLALLVKASEKNRK</sequence>
<reference evidence="1 2" key="1">
    <citation type="submission" date="2018-06" db="EMBL/GenBank/DDBJ databases">
        <title>Extensive metabolic versatility and redundancy in microbially diverse, dynamic hydrothermal sediments.</title>
        <authorList>
            <person name="Dombrowski N."/>
            <person name="Teske A."/>
            <person name="Baker B.J."/>
        </authorList>
    </citation>
    <scope>NUCLEOTIDE SEQUENCE [LARGE SCALE GENOMIC DNA]</scope>
    <source>
        <strain evidence="1">B34_G17</strain>
    </source>
</reference>
<dbReference type="Proteomes" id="UP000272051">
    <property type="component" value="Unassembled WGS sequence"/>
</dbReference>
<dbReference type="EMBL" id="QMQX01000232">
    <property type="protein sequence ID" value="RLE48919.1"/>
    <property type="molecule type" value="Genomic_DNA"/>
</dbReference>
<name>A0A497EP21_9CREN</name>
<dbReference type="AlphaFoldDB" id="A0A497EP21"/>
<gene>
    <name evidence="1" type="ORF">DRJ33_08640</name>
</gene>
<evidence type="ECO:0000313" key="2">
    <source>
        <dbReference type="Proteomes" id="UP000272051"/>
    </source>
</evidence>
<comment type="caution">
    <text evidence="1">The sequence shown here is derived from an EMBL/GenBank/DDBJ whole genome shotgun (WGS) entry which is preliminary data.</text>
</comment>
<evidence type="ECO:0000313" key="1">
    <source>
        <dbReference type="EMBL" id="RLE48919.1"/>
    </source>
</evidence>